<dbReference type="PANTHER" id="PTHR30408:SF12">
    <property type="entry name" value="TYPE I RESTRICTION ENZYME MJAVIII SPECIFICITY SUBUNIT"/>
    <property type="match status" value="1"/>
</dbReference>
<keyword evidence="2" id="KW-0680">Restriction system</keyword>
<organism evidence="5 6">
    <name type="scientific">Phocaeicola plebeius</name>
    <dbReference type="NCBI Taxonomy" id="310297"/>
    <lineage>
        <taxon>Bacteria</taxon>
        <taxon>Pseudomonadati</taxon>
        <taxon>Bacteroidota</taxon>
        <taxon>Bacteroidia</taxon>
        <taxon>Bacteroidales</taxon>
        <taxon>Bacteroidaceae</taxon>
        <taxon>Phocaeicola</taxon>
    </lineage>
</organism>
<dbReference type="PANTHER" id="PTHR30408">
    <property type="entry name" value="TYPE-1 RESTRICTION ENZYME ECOKI SPECIFICITY PROTEIN"/>
    <property type="match status" value="1"/>
</dbReference>
<feature type="domain" description="Type I restriction modification DNA specificity" evidence="4">
    <location>
        <begin position="20"/>
        <end position="151"/>
    </location>
</feature>
<dbReference type="InterPro" id="IPR044946">
    <property type="entry name" value="Restrct_endonuc_typeI_TRD_sf"/>
</dbReference>
<dbReference type="Pfam" id="PF01420">
    <property type="entry name" value="Methylase_S"/>
    <property type="match status" value="1"/>
</dbReference>
<dbReference type="SUPFAM" id="SSF116734">
    <property type="entry name" value="DNA methylase specificity domain"/>
    <property type="match status" value="1"/>
</dbReference>
<keyword evidence="3" id="KW-0238">DNA-binding</keyword>
<dbReference type="GO" id="GO:0003677">
    <property type="term" value="F:DNA binding"/>
    <property type="evidence" value="ECO:0007669"/>
    <property type="project" value="UniProtKB-KW"/>
</dbReference>
<evidence type="ECO:0000256" key="3">
    <source>
        <dbReference type="ARBA" id="ARBA00023125"/>
    </source>
</evidence>
<evidence type="ECO:0000259" key="4">
    <source>
        <dbReference type="Pfam" id="PF01420"/>
    </source>
</evidence>
<comment type="caution">
    <text evidence="5">The sequence shown here is derived from an EMBL/GenBank/DDBJ whole genome shotgun (WGS) entry which is preliminary data.</text>
</comment>
<reference evidence="5 6" key="1">
    <citation type="submission" date="2018-08" db="EMBL/GenBank/DDBJ databases">
        <title>A genome reference for cultivated species of the human gut microbiota.</title>
        <authorList>
            <person name="Zou Y."/>
            <person name="Xue W."/>
            <person name="Luo G."/>
        </authorList>
    </citation>
    <scope>NUCLEOTIDE SEQUENCE [LARGE SCALE GENOMIC DNA]</scope>
    <source>
        <strain evidence="5 6">AF24-16AC</strain>
    </source>
</reference>
<evidence type="ECO:0000256" key="2">
    <source>
        <dbReference type="ARBA" id="ARBA00022747"/>
    </source>
</evidence>
<accession>A0A412H1I5</accession>
<comment type="similarity">
    <text evidence="1">Belongs to the type-I restriction system S methylase family.</text>
</comment>
<dbReference type="RefSeq" id="WP_118432434.1">
    <property type="nucleotide sequence ID" value="NZ_JAQCWP010000063.1"/>
</dbReference>
<dbReference type="GO" id="GO:0009307">
    <property type="term" value="P:DNA restriction-modification system"/>
    <property type="evidence" value="ECO:0007669"/>
    <property type="project" value="UniProtKB-KW"/>
</dbReference>
<evidence type="ECO:0000313" key="6">
    <source>
        <dbReference type="Proteomes" id="UP000285750"/>
    </source>
</evidence>
<gene>
    <name evidence="5" type="ORF">DWY14_16455</name>
</gene>
<evidence type="ECO:0000313" key="5">
    <source>
        <dbReference type="EMBL" id="RGS02073.1"/>
    </source>
</evidence>
<name>A0A412H1I5_9BACT</name>
<proteinExistence type="inferred from homology"/>
<dbReference type="InterPro" id="IPR000055">
    <property type="entry name" value="Restrct_endonuc_typeI_TRD"/>
</dbReference>
<dbReference type="AlphaFoldDB" id="A0A412H1I5"/>
<dbReference type="Gene3D" id="3.90.220.20">
    <property type="entry name" value="DNA methylase specificity domains"/>
    <property type="match status" value="1"/>
</dbReference>
<protein>
    <recommendedName>
        <fullName evidence="4">Type I restriction modification DNA specificity domain-containing protein</fullName>
    </recommendedName>
</protein>
<evidence type="ECO:0000256" key="1">
    <source>
        <dbReference type="ARBA" id="ARBA00010923"/>
    </source>
</evidence>
<sequence length="155" mass="16731">MKTTNNIPQGYKNSPLGIIPQEWEVKKLGDVAESFSGGTPKAGNNEYYDGNIPFIRSGEIHQKNTALFLSELGLAKSSAKIVEKGDLLIALYGANSGDSAISQINGAINQAILCIRPYNLLTSFLCSFLELKKNMYVAKYLQGGQGNLSGDIVNN</sequence>
<dbReference type="InterPro" id="IPR052021">
    <property type="entry name" value="Type-I_RS_S_subunit"/>
</dbReference>
<dbReference type="EMBL" id="QRUY01000059">
    <property type="protein sequence ID" value="RGS02073.1"/>
    <property type="molecule type" value="Genomic_DNA"/>
</dbReference>
<dbReference type="Proteomes" id="UP000285750">
    <property type="component" value="Unassembled WGS sequence"/>
</dbReference>